<dbReference type="Pfam" id="PF02779">
    <property type="entry name" value="Transket_pyr"/>
    <property type="match status" value="1"/>
</dbReference>
<name>A0ABU4HT90_9ACTN</name>
<organism evidence="5 6">
    <name type="scientific">Conexibacter stalactiti</name>
    <dbReference type="NCBI Taxonomy" id="1940611"/>
    <lineage>
        <taxon>Bacteria</taxon>
        <taxon>Bacillati</taxon>
        <taxon>Actinomycetota</taxon>
        <taxon>Thermoleophilia</taxon>
        <taxon>Solirubrobacterales</taxon>
        <taxon>Conexibacteraceae</taxon>
        <taxon>Conexibacter</taxon>
    </lineage>
</organism>
<gene>
    <name evidence="5" type="ORF">R7226_19480</name>
</gene>
<comment type="cofactor">
    <cofactor evidence="1">
        <name>thiamine diphosphate</name>
        <dbReference type="ChEBI" id="CHEBI:58937"/>
    </cofactor>
</comment>
<proteinExistence type="predicted"/>
<dbReference type="PANTHER" id="PTHR43257:SF2">
    <property type="entry name" value="PYRUVATE DEHYDROGENASE E1 COMPONENT SUBUNIT BETA"/>
    <property type="match status" value="1"/>
</dbReference>
<evidence type="ECO:0000256" key="2">
    <source>
        <dbReference type="ARBA" id="ARBA00023002"/>
    </source>
</evidence>
<accession>A0ABU4HT90</accession>
<sequence length="332" mass="34843">MGDREATRPPRYVEAVARALGDELAADDDVVVLGVDVGAAGGAYGATRGLHERFGPARVIDTPIAEAGVLGAAVGAAMAGLRPVVEIMYMDFLTVCLDPIVNQAAKLPYMTAGGVRMPIVFRTQTGGGRSSGAQHSQSLEAVLAHVPGLKVFLPGDARDAYDLLRAAVRDDGPVVVVENRRLYNRRAEDFDSRAPLPPGRARIVRAGTAATVVAWGRMVDEVVRACADDGPLAGVDLELVDLRTLVPLDLETVVQSVLKTGRALVVHEAVTAFGPGAEIAARIDERLRYDVEGPIRRLGALASPVPYAPQLEAAVLPDADGIAAAVRALLEG</sequence>
<keyword evidence="2" id="KW-0560">Oxidoreductase</keyword>
<dbReference type="PANTHER" id="PTHR43257">
    <property type="entry name" value="PYRUVATE DEHYDROGENASE E1 COMPONENT BETA SUBUNIT"/>
    <property type="match status" value="1"/>
</dbReference>
<dbReference type="EMBL" id="JAWSTH010000058">
    <property type="protein sequence ID" value="MDW5596538.1"/>
    <property type="molecule type" value="Genomic_DNA"/>
</dbReference>
<dbReference type="InterPro" id="IPR005475">
    <property type="entry name" value="Transketolase-like_Pyr-bd"/>
</dbReference>
<keyword evidence="6" id="KW-1185">Reference proteome</keyword>
<dbReference type="InterPro" id="IPR029061">
    <property type="entry name" value="THDP-binding"/>
</dbReference>
<dbReference type="Proteomes" id="UP001284601">
    <property type="component" value="Unassembled WGS sequence"/>
</dbReference>
<dbReference type="InterPro" id="IPR033248">
    <property type="entry name" value="Transketolase_C"/>
</dbReference>
<dbReference type="InterPro" id="IPR009014">
    <property type="entry name" value="Transketo_C/PFOR_II"/>
</dbReference>
<evidence type="ECO:0000256" key="1">
    <source>
        <dbReference type="ARBA" id="ARBA00001964"/>
    </source>
</evidence>
<keyword evidence="3" id="KW-0786">Thiamine pyrophosphate</keyword>
<evidence type="ECO:0000256" key="3">
    <source>
        <dbReference type="ARBA" id="ARBA00023052"/>
    </source>
</evidence>
<dbReference type="SUPFAM" id="SSF52922">
    <property type="entry name" value="TK C-terminal domain-like"/>
    <property type="match status" value="1"/>
</dbReference>
<dbReference type="Gene3D" id="3.40.50.970">
    <property type="match status" value="1"/>
</dbReference>
<dbReference type="Gene3D" id="3.40.50.920">
    <property type="match status" value="1"/>
</dbReference>
<reference evidence="6" key="1">
    <citation type="submission" date="2023-07" db="EMBL/GenBank/DDBJ databases">
        <title>Conexibacter stalactiti sp. nov., isolated from stalactites in a lava cave and emended description of the genus Conexibacter.</title>
        <authorList>
            <person name="Lee S.D."/>
        </authorList>
    </citation>
    <scope>NUCLEOTIDE SEQUENCE [LARGE SCALE GENOMIC DNA]</scope>
    <source>
        <strain evidence="6">KCTC 39840</strain>
    </source>
</reference>
<dbReference type="RefSeq" id="WP_318598963.1">
    <property type="nucleotide sequence ID" value="NZ_JAWSTH010000058.1"/>
</dbReference>
<evidence type="ECO:0000313" key="5">
    <source>
        <dbReference type="EMBL" id="MDW5596538.1"/>
    </source>
</evidence>
<dbReference type="Pfam" id="PF02780">
    <property type="entry name" value="Transketolase_C"/>
    <property type="match status" value="1"/>
</dbReference>
<evidence type="ECO:0000259" key="4">
    <source>
        <dbReference type="SMART" id="SM00861"/>
    </source>
</evidence>
<comment type="caution">
    <text evidence="5">The sequence shown here is derived from an EMBL/GenBank/DDBJ whole genome shotgun (WGS) entry which is preliminary data.</text>
</comment>
<evidence type="ECO:0000313" key="6">
    <source>
        <dbReference type="Proteomes" id="UP001284601"/>
    </source>
</evidence>
<feature type="domain" description="Transketolase-like pyrimidine-binding" evidence="4">
    <location>
        <begin position="10"/>
        <end position="185"/>
    </location>
</feature>
<protein>
    <submittedName>
        <fullName evidence="5">Transketolase C-terminal domain-containing protein</fullName>
    </submittedName>
</protein>
<dbReference type="SUPFAM" id="SSF52518">
    <property type="entry name" value="Thiamin diphosphate-binding fold (THDP-binding)"/>
    <property type="match status" value="1"/>
</dbReference>
<dbReference type="SMART" id="SM00861">
    <property type="entry name" value="Transket_pyr"/>
    <property type="match status" value="1"/>
</dbReference>